<comment type="cofactor">
    <cofactor evidence="1">
        <name>Mg(2+)</name>
        <dbReference type="ChEBI" id="CHEBI:18420"/>
    </cofactor>
</comment>
<dbReference type="Pfam" id="PF00348">
    <property type="entry name" value="polyprenyl_synt"/>
    <property type="match status" value="1"/>
</dbReference>
<dbReference type="PROSITE" id="PS00723">
    <property type="entry name" value="POLYPRENYL_SYNTHASE_1"/>
    <property type="match status" value="1"/>
</dbReference>
<proteinExistence type="inferred from homology"/>
<evidence type="ECO:0000256" key="3">
    <source>
        <dbReference type="ARBA" id="ARBA00022679"/>
    </source>
</evidence>
<dbReference type="InterPro" id="IPR000092">
    <property type="entry name" value="Polyprenyl_synt"/>
</dbReference>
<evidence type="ECO:0000256" key="6">
    <source>
        <dbReference type="ARBA" id="ARBA00023229"/>
    </source>
</evidence>
<dbReference type="CDD" id="cd00685">
    <property type="entry name" value="Trans_IPPS_HT"/>
    <property type="match status" value="1"/>
</dbReference>
<evidence type="ECO:0000256" key="1">
    <source>
        <dbReference type="ARBA" id="ARBA00001946"/>
    </source>
</evidence>
<keyword evidence="9" id="KW-1185">Reference proteome</keyword>
<sequence>MNNTNFQTYKKQGAKRIDDTQATSDRVSTGNWCSLAMVSSKLKSEILKIDQLITDAAESADETLVNEVIKHIAKAGGKRLRPLFTLISAKIFSDSNENVVLLAAAVEFIHTATLLHDDVIDKSSVRRGLQTANDLWGNKTSILVGDYLFSQAFKLMIKTESLQALNCLAAASSLISKAEVSQLRLIGMVEMQVDDYIKLVTEKTAILFAAACQVGAIVSGAQDHEVDYLYTYGLNFGIVFQIIDDYLDYFGQEESLGKQIGGDFLENKVTLPIILLKNHCSEAEKDFLIQVFAHSDIKSADGLLKIINLLNKYDITSAIKSIANKYLEKCFSALELLPQNEFVNHMNMLAQDSLQRIR</sequence>
<evidence type="ECO:0000313" key="8">
    <source>
        <dbReference type="EMBL" id="CAG7593894.1"/>
    </source>
</evidence>
<dbReference type="InterPro" id="IPR008949">
    <property type="entry name" value="Isoprenoid_synthase_dom_sf"/>
</dbReference>
<dbReference type="PANTHER" id="PTHR12001:SF69">
    <property type="entry name" value="ALL TRANS-POLYPRENYL-DIPHOSPHATE SYNTHASE PDSS1"/>
    <property type="match status" value="1"/>
</dbReference>
<comment type="similarity">
    <text evidence="2 7">Belongs to the FPP/GGPP synthase family.</text>
</comment>
<dbReference type="GO" id="GO:0046872">
    <property type="term" value="F:metal ion binding"/>
    <property type="evidence" value="ECO:0007669"/>
    <property type="project" value="UniProtKB-KW"/>
</dbReference>
<dbReference type="Gene3D" id="1.10.600.10">
    <property type="entry name" value="Farnesyl Diphosphate Synthase"/>
    <property type="match status" value="1"/>
</dbReference>
<dbReference type="GO" id="GO:0008299">
    <property type="term" value="P:isoprenoid biosynthetic process"/>
    <property type="evidence" value="ECO:0007669"/>
    <property type="project" value="UniProtKB-KW"/>
</dbReference>
<dbReference type="EMBL" id="CAJVAF010000301">
    <property type="protein sequence ID" value="CAG7593894.1"/>
    <property type="molecule type" value="Genomic_DNA"/>
</dbReference>
<keyword evidence="5" id="KW-0460">Magnesium</keyword>
<keyword evidence="4" id="KW-0479">Metal-binding</keyword>
<dbReference type="GO" id="GO:1901663">
    <property type="term" value="P:quinone biosynthetic process"/>
    <property type="evidence" value="ECO:0007669"/>
    <property type="project" value="UniProtKB-ARBA"/>
</dbReference>
<dbReference type="SFLD" id="SFLDS00005">
    <property type="entry name" value="Isoprenoid_Synthase_Type_I"/>
    <property type="match status" value="1"/>
</dbReference>
<name>A0A8S4C2K7_9ACAR</name>
<evidence type="ECO:0000256" key="4">
    <source>
        <dbReference type="ARBA" id="ARBA00022723"/>
    </source>
</evidence>
<dbReference type="GO" id="GO:0004659">
    <property type="term" value="F:prenyltransferase activity"/>
    <property type="evidence" value="ECO:0007669"/>
    <property type="project" value="InterPro"/>
</dbReference>
<evidence type="ECO:0000256" key="7">
    <source>
        <dbReference type="RuleBase" id="RU004466"/>
    </source>
</evidence>
<dbReference type="PROSITE" id="PS00444">
    <property type="entry name" value="POLYPRENYL_SYNTHASE_2"/>
    <property type="match status" value="1"/>
</dbReference>
<comment type="caution">
    <text evidence="8">The sequence shown here is derived from an EMBL/GenBank/DDBJ whole genome shotgun (WGS) entry which is preliminary data.</text>
</comment>
<dbReference type="SUPFAM" id="SSF48576">
    <property type="entry name" value="Terpenoid synthases"/>
    <property type="match status" value="1"/>
</dbReference>
<dbReference type="InterPro" id="IPR033749">
    <property type="entry name" value="Polyprenyl_synt_CS"/>
</dbReference>
<accession>A0A8S4C2K7</accession>
<dbReference type="GO" id="GO:0042811">
    <property type="term" value="P:pheromone biosynthetic process"/>
    <property type="evidence" value="ECO:0007669"/>
    <property type="project" value="UniProtKB-ARBA"/>
</dbReference>
<organism evidence="8 9">
    <name type="scientific">Hyalomma marginatum</name>
    <dbReference type="NCBI Taxonomy" id="34627"/>
    <lineage>
        <taxon>Eukaryota</taxon>
        <taxon>Metazoa</taxon>
        <taxon>Ecdysozoa</taxon>
        <taxon>Arthropoda</taxon>
        <taxon>Chelicerata</taxon>
        <taxon>Arachnida</taxon>
        <taxon>Acari</taxon>
        <taxon>Parasitiformes</taxon>
        <taxon>Ixodida</taxon>
        <taxon>Ixodoidea</taxon>
        <taxon>Ixodidae</taxon>
        <taxon>Hyalomminae</taxon>
        <taxon>Hyalomma</taxon>
    </lineage>
</organism>
<reference evidence="8" key="1">
    <citation type="submission" date="2021-06" db="EMBL/GenBank/DDBJ databases">
        <authorList>
            <person name="Nardi T."/>
            <person name="Nardi T."/>
        </authorList>
    </citation>
    <scope>NUCLEOTIDE SEQUENCE</scope>
</reference>
<gene>
    <name evidence="8" type="ORF">MHYMCMPASI_00720</name>
</gene>
<dbReference type="Proteomes" id="UP000837675">
    <property type="component" value="Unassembled WGS sequence"/>
</dbReference>
<dbReference type="PANTHER" id="PTHR12001">
    <property type="entry name" value="GERANYLGERANYL PYROPHOSPHATE SYNTHASE"/>
    <property type="match status" value="1"/>
</dbReference>
<keyword evidence="3 7" id="KW-0808">Transferase</keyword>
<keyword evidence="6" id="KW-0414">Isoprene biosynthesis</keyword>
<dbReference type="AlphaFoldDB" id="A0A8S4C2K7"/>
<evidence type="ECO:0000256" key="2">
    <source>
        <dbReference type="ARBA" id="ARBA00006706"/>
    </source>
</evidence>
<evidence type="ECO:0000256" key="5">
    <source>
        <dbReference type="ARBA" id="ARBA00022842"/>
    </source>
</evidence>
<protein>
    <submittedName>
        <fullName evidence="8">Polyprenyl synthetase family protein</fullName>
    </submittedName>
</protein>
<evidence type="ECO:0000313" key="9">
    <source>
        <dbReference type="Proteomes" id="UP000837675"/>
    </source>
</evidence>